<accession>A0A0F8W7C1</accession>
<proteinExistence type="predicted"/>
<dbReference type="AlphaFoldDB" id="A0A0F8W7C1"/>
<sequence>MPKQLETFGHQGHLGGWITSHVQGKTIDRLEKDGLRLYICTTDGHRYPIGWQDIHGNELKGEPFLERLDVNIVLTGAGLTGTAGNT</sequence>
<name>A0A0F8W7C1_9ZZZZ</name>
<protein>
    <submittedName>
        <fullName evidence="1">Uncharacterized protein</fullName>
    </submittedName>
</protein>
<organism evidence="1">
    <name type="scientific">marine sediment metagenome</name>
    <dbReference type="NCBI Taxonomy" id="412755"/>
    <lineage>
        <taxon>unclassified sequences</taxon>
        <taxon>metagenomes</taxon>
        <taxon>ecological metagenomes</taxon>
    </lineage>
</organism>
<comment type="caution">
    <text evidence="1">The sequence shown here is derived from an EMBL/GenBank/DDBJ whole genome shotgun (WGS) entry which is preliminary data.</text>
</comment>
<dbReference type="EMBL" id="LAZR01066891">
    <property type="protein sequence ID" value="KKK52697.1"/>
    <property type="molecule type" value="Genomic_DNA"/>
</dbReference>
<gene>
    <name evidence="1" type="ORF">LCGC14_3102320</name>
</gene>
<reference evidence="1" key="1">
    <citation type="journal article" date="2015" name="Nature">
        <title>Complex archaea that bridge the gap between prokaryotes and eukaryotes.</title>
        <authorList>
            <person name="Spang A."/>
            <person name="Saw J.H."/>
            <person name="Jorgensen S.L."/>
            <person name="Zaremba-Niedzwiedzka K."/>
            <person name="Martijn J."/>
            <person name="Lind A.E."/>
            <person name="van Eijk R."/>
            <person name="Schleper C."/>
            <person name="Guy L."/>
            <person name="Ettema T.J."/>
        </authorList>
    </citation>
    <scope>NUCLEOTIDE SEQUENCE</scope>
</reference>
<evidence type="ECO:0000313" key="1">
    <source>
        <dbReference type="EMBL" id="KKK52697.1"/>
    </source>
</evidence>